<feature type="compositionally biased region" description="Basic and acidic residues" evidence="1">
    <location>
        <begin position="7"/>
        <end position="21"/>
    </location>
</feature>
<gene>
    <name evidence="2" type="ORF">CDEB00056_LOCUS6077</name>
</gene>
<feature type="compositionally biased region" description="Basic and acidic residues" evidence="1">
    <location>
        <begin position="52"/>
        <end position="63"/>
    </location>
</feature>
<accession>A0A7S3Q068</accession>
<proteinExistence type="predicted"/>
<reference evidence="2" key="1">
    <citation type="submission" date="2021-01" db="EMBL/GenBank/DDBJ databases">
        <authorList>
            <person name="Corre E."/>
            <person name="Pelletier E."/>
            <person name="Niang G."/>
            <person name="Scheremetjew M."/>
            <person name="Finn R."/>
            <person name="Kale V."/>
            <person name="Holt S."/>
            <person name="Cochrane G."/>
            <person name="Meng A."/>
            <person name="Brown T."/>
            <person name="Cohen L."/>
        </authorList>
    </citation>
    <scope>NUCLEOTIDE SEQUENCE</scope>
    <source>
        <strain evidence="2">MM31A-1</strain>
    </source>
</reference>
<sequence length="644" mass="71791">MDPPTEDDAKAKEATEKKTDPLDSDTVPDMPDSAPPPPPPPPTNVTEEETADVAKDDDKKDDDAVVEDLTTTEAEKDEAKEKKVDQPKESVAKSTDKVAATAEEEEDGPVSHDVRSKTFHELRSYEAKRRTIYTSKMKSTSIYWRSFRDLLSKSYQETDRAENLVRGTVVANKAYTEFLRASAEDRIDGNGMPVAEARGNRLKQERKKKYSSLGGGQMLMNLAMNNKIVEKVNGDSSIPDVQSSVSFENLPDDSLVSELVQCTADMADKFTENVNFIEDVALTKLCELKKELEAELSVMSVLGDATIYELEKAEEDVQKAWAAFYSLACLADSNALTQKANIKGIDPNAVTDVWLVEMHYRMAVAYLTTVWEKSSAELSTLFAGVKEMECNRRFRLRELMVLFMERGERLWESLPPLAKSVLEILTKAPTDTKKIEANITEIVREKARVLQRTDEANVTTDPLNGPGLAGVPEIRDDFELQSPLMSNLLIKTEVIWRKSDKIMSIWKPCLAATTSDGYLHLFELPSTSNIVTKTPAEVAFQALVPPVEVPTEDAIVEGGFVPMSMMGKSWFENLIPGVSFQLKNCNISLSQQKGNSTFEISEVLPPTGLSKLSKNVRRRKYSLRLSSSQEMVDWLLCIRSLGAE</sequence>
<organism evidence="2">
    <name type="scientific">Chaetoceros debilis</name>
    <dbReference type="NCBI Taxonomy" id="122233"/>
    <lineage>
        <taxon>Eukaryota</taxon>
        <taxon>Sar</taxon>
        <taxon>Stramenopiles</taxon>
        <taxon>Ochrophyta</taxon>
        <taxon>Bacillariophyta</taxon>
        <taxon>Coscinodiscophyceae</taxon>
        <taxon>Chaetocerotophycidae</taxon>
        <taxon>Chaetocerotales</taxon>
        <taxon>Chaetocerotaceae</taxon>
        <taxon>Chaetoceros</taxon>
    </lineage>
</organism>
<evidence type="ECO:0000313" key="2">
    <source>
        <dbReference type="EMBL" id="CAE0461236.1"/>
    </source>
</evidence>
<evidence type="ECO:0008006" key="3">
    <source>
        <dbReference type="Google" id="ProtNLM"/>
    </source>
</evidence>
<protein>
    <recommendedName>
        <fullName evidence="3">PH domain-containing protein</fullName>
    </recommendedName>
</protein>
<feature type="compositionally biased region" description="Basic and acidic residues" evidence="1">
    <location>
        <begin position="73"/>
        <end position="96"/>
    </location>
</feature>
<feature type="region of interest" description="Disordered" evidence="1">
    <location>
        <begin position="1"/>
        <end position="115"/>
    </location>
</feature>
<feature type="compositionally biased region" description="Pro residues" evidence="1">
    <location>
        <begin position="33"/>
        <end position="43"/>
    </location>
</feature>
<dbReference type="AlphaFoldDB" id="A0A7S3Q068"/>
<evidence type="ECO:0000256" key="1">
    <source>
        <dbReference type="SAM" id="MobiDB-lite"/>
    </source>
</evidence>
<name>A0A7S3Q068_9STRA</name>
<dbReference type="EMBL" id="HBIO01008008">
    <property type="protein sequence ID" value="CAE0461236.1"/>
    <property type="molecule type" value="Transcribed_RNA"/>
</dbReference>